<dbReference type="AlphaFoldDB" id="A0AAW1L8K8"/>
<dbReference type="Proteomes" id="UP001458880">
    <property type="component" value="Unassembled WGS sequence"/>
</dbReference>
<organism evidence="2 3">
    <name type="scientific">Popillia japonica</name>
    <name type="common">Japanese beetle</name>
    <dbReference type="NCBI Taxonomy" id="7064"/>
    <lineage>
        <taxon>Eukaryota</taxon>
        <taxon>Metazoa</taxon>
        <taxon>Ecdysozoa</taxon>
        <taxon>Arthropoda</taxon>
        <taxon>Hexapoda</taxon>
        <taxon>Insecta</taxon>
        <taxon>Pterygota</taxon>
        <taxon>Neoptera</taxon>
        <taxon>Endopterygota</taxon>
        <taxon>Coleoptera</taxon>
        <taxon>Polyphaga</taxon>
        <taxon>Scarabaeiformia</taxon>
        <taxon>Scarabaeidae</taxon>
        <taxon>Rutelinae</taxon>
        <taxon>Popillia</taxon>
    </lineage>
</organism>
<reference evidence="2 3" key="1">
    <citation type="journal article" date="2024" name="BMC Genomics">
        <title>De novo assembly and annotation of Popillia japonica's genome with initial clues to its potential as an invasive pest.</title>
        <authorList>
            <person name="Cucini C."/>
            <person name="Boschi S."/>
            <person name="Funari R."/>
            <person name="Cardaioli E."/>
            <person name="Iannotti N."/>
            <person name="Marturano G."/>
            <person name="Paoli F."/>
            <person name="Bruttini M."/>
            <person name="Carapelli A."/>
            <person name="Frati F."/>
            <person name="Nardi F."/>
        </authorList>
    </citation>
    <scope>NUCLEOTIDE SEQUENCE [LARGE SCALE GENOMIC DNA]</scope>
    <source>
        <strain evidence="2">DMR45628</strain>
    </source>
</reference>
<protein>
    <submittedName>
        <fullName evidence="2">Uncharacterized protein</fullName>
    </submittedName>
</protein>
<dbReference type="EMBL" id="JASPKY010000151">
    <property type="protein sequence ID" value="KAK9730200.1"/>
    <property type="molecule type" value="Genomic_DNA"/>
</dbReference>
<feature type="region of interest" description="Disordered" evidence="1">
    <location>
        <begin position="194"/>
        <end position="217"/>
    </location>
</feature>
<proteinExistence type="predicted"/>
<evidence type="ECO:0000256" key="1">
    <source>
        <dbReference type="SAM" id="MobiDB-lite"/>
    </source>
</evidence>
<sequence length="501" mass="57289">MISKSKTLVASKQCTSDYTIMENILKDLYKNVDEKLSCACLVHKDMKAIVMNYILQQKPWLVKSESEKQADILLRNCYDEYRREKEAKKVNVFRRSLKKVINKEPPQSCGCGWNLINRAPPKPPRQSKTASGYKQMDNDVCRCHITCSTQTNPTILKPLEKFVSVNRSFMLRLKHLDQEKYGYLNTEVPEKAARSQESIIDSRPATPNKSFQVKMEDASTPSKANKYQFLFTKKPSTASEEGKSTKVTAATRSLSKEKIKNLPSRKEHTFTKEPPTVSKPKKPEEDEKIVVKLTHCDNHCFLCLLETGVREEAQLVYCSNHCPKCVLPLEQEVANNAKAINNIIKPKLAEIVRPRPRTKSEGRSIRKPKKLPVSPDVSALLDDDFKKTIKKKKGTKIYNKENLSKFQAEDEIAIMESNSYNKENLSKFQAEDEIAIMESNSEECNINLNDFLEWDSAGFDQVEGNSNSYTRVNVKWGNTAKVLDNIKNNHIKPIKQDLRDM</sequence>
<feature type="compositionally biased region" description="Basic and acidic residues" evidence="1">
    <location>
        <begin position="260"/>
        <end position="271"/>
    </location>
</feature>
<feature type="compositionally biased region" description="Polar residues" evidence="1">
    <location>
        <begin position="195"/>
        <end position="211"/>
    </location>
</feature>
<keyword evidence="3" id="KW-1185">Reference proteome</keyword>
<name>A0AAW1L8K8_POPJA</name>
<gene>
    <name evidence="2" type="ORF">QE152_g15404</name>
</gene>
<evidence type="ECO:0000313" key="3">
    <source>
        <dbReference type="Proteomes" id="UP001458880"/>
    </source>
</evidence>
<comment type="caution">
    <text evidence="2">The sequence shown here is derived from an EMBL/GenBank/DDBJ whole genome shotgun (WGS) entry which is preliminary data.</text>
</comment>
<evidence type="ECO:0000313" key="2">
    <source>
        <dbReference type="EMBL" id="KAK9730200.1"/>
    </source>
</evidence>
<accession>A0AAW1L8K8</accession>
<feature type="region of interest" description="Disordered" evidence="1">
    <location>
        <begin position="260"/>
        <end position="284"/>
    </location>
</feature>